<dbReference type="RefSeq" id="WP_193908674.1">
    <property type="nucleotide sequence ID" value="NZ_JADEXG010000037.1"/>
</dbReference>
<dbReference type="InterPro" id="IPR019818">
    <property type="entry name" value="IsoCit/isopropylmalate_DH_CS"/>
</dbReference>
<dbReference type="GO" id="GO:0003862">
    <property type="term" value="F:3-isopropylmalate dehydrogenase activity"/>
    <property type="evidence" value="ECO:0007669"/>
    <property type="project" value="UniProtKB-EC"/>
</dbReference>
<keyword evidence="15" id="KW-0100">Branched-chain amino acid biosynthesis</keyword>
<evidence type="ECO:0000256" key="14">
    <source>
        <dbReference type="ARBA" id="ARBA00023027"/>
    </source>
</evidence>
<accession>A0A8J7DNU4</accession>
<sequence>MPRHYRIVSLPGEGIGPEVVDATLAVLQQVAQLHSFTVAVEYGWLGQPAVQRFGRAFPQETARQCEGCDGIVLGAVTQGLLEIRQHFNLFINLRPVRPTPCLFPASALKSERLAGVDILFVRELASGIYFGESGRGNDSGSGYGYHTMRYADAEIRRIAKAALNQAQQRRHKLTVAHKENALPQIPWTALVHEEARDFPNILVEPMLADNLAMQLILKPQQFDVVLAGNLFGDILSDIGGALTGSIGLLGSASLNGQGFGLYEPIHGTAPDIAGKGIANPLGAIASIVLMLQQWGETTAAQQILDTQETLLSQGYCTADLCSQRSQTQVTTQEFTDLFLENLRQNNS</sequence>
<dbReference type="SUPFAM" id="SSF53659">
    <property type="entry name" value="Isocitrate/Isopropylmalate dehydrogenase-like"/>
    <property type="match status" value="1"/>
</dbReference>
<evidence type="ECO:0000256" key="12">
    <source>
        <dbReference type="ARBA" id="ARBA00022842"/>
    </source>
</evidence>
<dbReference type="PANTHER" id="PTHR42979:SF1">
    <property type="entry name" value="3-ISOPROPYLMALATE DEHYDROGENASE"/>
    <property type="match status" value="1"/>
</dbReference>
<evidence type="ECO:0000256" key="16">
    <source>
        <dbReference type="ARBA" id="ARBA00030010"/>
    </source>
</evidence>
<evidence type="ECO:0000313" key="20">
    <source>
        <dbReference type="Proteomes" id="UP000636505"/>
    </source>
</evidence>
<evidence type="ECO:0000256" key="4">
    <source>
        <dbReference type="ARBA" id="ARBA00004762"/>
    </source>
</evidence>
<evidence type="ECO:0000256" key="9">
    <source>
        <dbReference type="ARBA" id="ARBA00022430"/>
    </source>
</evidence>
<dbReference type="GO" id="GO:0000287">
    <property type="term" value="F:magnesium ion binding"/>
    <property type="evidence" value="ECO:0007669"/>
    <property type="project" value="InterPro"/>
</dbReference>
<keyword evidence="14" id="KW-0520">NAD</keyword>
<evidence type="ECO:0000256" key="3">
    <source>
        <dbReference type="ARBA" id="ARBA00001946"/>
    </source>
</evidence>
<evidence type="ECO:0000256" key="7">
    <source>
        <dbReference type="ARBA" id="ARBA00013101"/>
    </source>
</evidence>
<comment type="subunit">
    <text evidence="6">Homodimer.</text>
</comment>
<comment type="pathway">
    <text evidence="4">Amino-acid biosynthesis; L-leucine biosynthesis; L-leucine from 3-methyl-2-oxobutanoate: step 3/4.</text>
</comment>
<evidence type="ECO:0000256" key="17">
    <source>
        <dbReference type="ARBA" id="ARBA00033138"/>
    </source>
</evidence>
<dbReference type="Pfam" id="PF00180">
    <property type="entry name" value="Iso_dh"/>
    <property type="match status" value="1"/>
</dbReference>
<evidence type="ECO:0000256" key="15">
    <source>
        <dbReference type="ARBA" id="ARBA00023304"/>
    </source>
</evidence>
<keyword evidence="9" id="KW-0432">Leucine biosynthesis</keyword>
<dbReference type="InterPro" id="IPR004429">
    <property type="entry name" value="Isopropylmalate_DH"/>
</dbReference>
<comment type="caution">
    <text evidence="19">The sequence shown here is derived from an EMBL/GenBank/DDBJ whole genome shotgun (WGS) entry which is preliminary data.</text>
</comment>
<dbReference type="InterPro" id="IPR024084">
    <property type="entry name" value="IsoPropMal-DH-like_dom"/>
</dbReference>
<comment type="cofactor">
    <cofactor evidence="3">
        <name>Mg(2+)</name>
        <dbReference type="ChEBI" id="CHEBI:18420"/>
    </cofactor>
</comment>
<comment type="cofactor">
    <cofactor evidence="2">
        <name>Mn(2+)</name>
        <dbReference type="ChEBI" id="CHEBI:29035"/>
    </cofactor>
</comment>
<dbReference type="Proteomes" id="UP000636505">
    <property type="component" value="Unassembled WGS sequence"/>
</dbReference>
<dbReference type="UniPathway" id="UPA00048">
    <property type="reaction ID" value="UER00072"/>
</dbReference>
<dbReference type="Gene3D" id="3.40.718.10">
    <property type="entry name" value="Isopropylmalate Dehydrogenase"/>
    <property type="match status" value="1"/>
</dbReference>
<evidence type="ECO:0000313" key="19">
    <source>
        <dbReference type="EMBL" id="MBE9078635.1"/>
    </source>
</evidence>
<keyword evidence="10" id="KW-0028">Amino-acid biosynthesis</keyword>
<protein>
    <recommendedName>
        <fullName evidence="8">3-isopropylmalate dehydrogenase</fullName>
        <ecNumber evidence="7">1.1.1.85</ecNumber>
    </recommendedName>
    <alternativeName>
        <fullName evidence="17">3-IPM-DH</fullName>
    </alternativeName>
    <alternativeName>
        <fullName evidence="16">Beta-IPM dehydrogenase</fullName>
    </alternativeName>
</protein>
<comment type="catalytic activity">
    <reaction evidence="1">
        <text>(2R,3S)-3-isopropylmalate + NAD(+) = 4-methyl-2-oxopentanoate + CO2 + NADH</text>
        <dbReference type="Rhea" id="RHEA:32271"/>
        <dbReference type="ChEBI" id="CHEBI:16526"/>
        <dbReference type="ChEBI" id="CHEBI:17865"/>
        <dbReference type="ChEBI" id="CHEBI:35121"/>
        <dbReference type="ChEBI" id="CHEBI:57540"/>
        <dbReference type="ChEBI" id="CHEBI:57945"/>
        <dbReference type="EC" id="1.1.1.85"/>
    </reaction>
</comment>
<dbReference type="PROSITE" id="PS00470">
    <property type="entry name" value="IDH_IMDH"/>
    <property type="match status" value="1"/>
</dbReference>
<dbReference type="SMART" id="SM01329">
    <property type="entry name" value="Iso_dh"/>
    <property type="match status" value="1"/>
</dbReference>
<evidence type="ECO:0000256" key="8">
    <source>
        <dbReference type="ARBA" id="ARBA00019276"/>
    </source>
</evidence>
<keyword evidence="11" id="KW-0479">Metal-binding</keyword>
<dbReference type="PANTHER" id="PTHR42979">
    <property type="entry name" value="3-ISOPROPYLMALATE DEHYDROGENASE"/>
    <property type="match status" value="1"/>
</dbReference>
<evidence type="ECO:0000256" key="11">
    <source>
        <dbReference type="ARBA" id="ARBA00022723"/>
    </source>
</evidence>
<evidence type="ECO:0000256" key="1">
    <source>
        <dbReference type="ARBA" id="ARBA00000624"/>
    </source>
</evidence>
<evidence type="ECO:0000259" key="18">
    <source>
        <dbReference type="SMART" id="SM01329"/>
    </source>
</evidence>
<dbReference type="GO" id="GO:0051287">
    <property type="term" value="F:NAD binding"/>
    <property type="evidence" value="ECO:0007669"/>
    <property type="project" value="InterPro"/>
</dbReference>
<evidence type="ECO:0000256" key="2">
    <source>
        <dbReference type="ARBA" id="ARBA00001936"/>
    </source>
</evidence>
<reference evidence="19" key="1">
    <citation type="submission" date="2020-10" db="EMBL/GenBank/DDBJ databases">
        <authorList>
            <person name="Castelo-Branco R."/>
            <person name="Eusebio N."/>
            <person name="Adriana R."/>
            <person name="Vieira A."/>
            <person name="Brugerolle De Fraissinette N."/>
            <person name="Rezende De Castro R."/>
            <person name="Schneider M.P."/>
            <person name="Vasconcelos V."/>
            <person name="Leao P.N."/>
        </authorList>
    </citation>
    <scope>NUCLEOTIDE SEQUENCE</scope>
    <source>
        <strain evidence="19">LEGE 07310</strain>
    </source>
</reference>
<comment type="similarity">
    <text evidence="5">Belongs to the isocitrate and isopropylmalate dehydrogenases family. LeuB type 1 subfamily.</text>
</comment>
<name>A0A8J7DNU4_9CYAN</name>
<organism evidence="19 20">
    <name type="scientific">Vasconcelosia minhoensis LEGE 07310</name>
    <dbReference type="NCBI Taxonomy" id="915328"/>
    <lineage>
        <taxon>Bacteria</taxon>
        <taxon>Bacillati</taxon>
        <taxon>Cyanobacteriota</taxon>
        <taxon>Cyanophyceae</taxon>
        <taxon>Nodosilineales</taxon>
        <taxon>Cymatolegaceae</taxon>
        <taxon>Vasconcelosia</taxon>
        <taxon>Vasconcelosia minhoensis</taxon>
    </lineage>
</organism>
<feature type="domain" description="Isopropylmalate dehydrogenase-like" evidence="18">
    <location>
        <begin position="6"/>
        <end position="338"/>
    </location>
</feature>
<dbReference type="GO" id="GO:0005829">
    <property type="term" value="C:cytosol"/>
    <property type="evidence" value="ECO:0007669"/>
    <property type="project" value="TreeGrafter"/>
</dbReference>
<dbReference type="EC" id="1.1.1.85" evidence="7"/>
<keyword evidence="20" id="KW-1185">Reference proteome</keyword>
<evidence type="ECO:0000256" key="5">
    <source>
        <dbReference type="ARBA" id="ARBA00008319"/>
    </source>
</evidence>
<dbReference type="GO" id="GO:0009098">
    <property type="term" value="P:L-leucine biosynthetic process"/>
    <property type="evidence" value="ECO:0007669"/>
    <property type="project" value="UniProtKB-UniPathway"/>
</dbReference>
<keyword evidence="13" id="KW-0560">Oxidoreductase</keyword>
<evidence type="ECO:0000256" key="6">
    <source>
        <dbReference type="ARBA" id="ARBA00011738"/>
    </source>
</evidence>
<dbReference type="AlphaFoldDB" id="A0A8J7DNU4"/>
<evidence type="ECO:0000256" key="13">
    <source>
        <dbReference type="ARBA" id="ARBA00023002"/>
    </source>
</evidence>
<keyword evidence="12" id="KW-0460">Magnesium</keyword>
<proteinExistence type="inferred from homology"/>
<dbReference type="EMBL" id="JADEXG010000037">
    <property type="protein sequence ID" value="MBE9078635.1"/>
    <property type="molecule type" value="Genomic_DNA"/>
</dbReference>
<gene>
    <name evidence="19" type="ORF">IQ241_15255</name>
</gene>
<evidence type="ECO:0000256" key="10">
    <source>
        <dbReference type="ARBA" id="ARBA00022605"/>
    </source>
</evidence>